<keyword evidence="1" id="KW-1133">Transmembrane helix</keyword>
<organism evidence="2 3">
    <name type="scientific">Triparma retinervis</name>
    <dbReference type="NCBI Taxonomy" id="2557542"/>
    <lineage>
        <taxon>Eukaryota</taxon>
        <taxon>Sar</taxon>
        <taxon>Stramenopiles</taxon>
        <taxon>Ochrophyta</taxon>
        <taxon>Bolidophyceae</taxon>
        <taxon>Parmales</taxon>
        <taxon>Triparmaceae</taxon>
        <taxon>Triparma</taxon>
    </lineage>
</organism>
<keyword evidence="3" id="KW-1185">Reference proteome</keyword>
<proteinExistence type="predicted"/>
<feature type="transmembrane region" description="Helical" evidence="1">
    <location>
        <begin position="529"/>
        <end position="550"/>
    </location>
</feature>
<comment type="caution">
    <text evidence="2">The sequence shown here is derived from an EMBL/GenBank/DDBJ whole genome shotgun (WGS) entry which is preliminary data.</text>
</comment>
<feature type="transmembrane region" description="Helical" evidence="1">
    <location>
        <begin position="339"/>
        <end position="359"/>
    </location>
</feature>
<feature type="transmembrane region" description="Helical" evidence="1">
    <location>
        <begin position="77"/>
        <end position="102"/>
    </location>
</feature>
<evidence type="ECO:0000256" key="1">
    <source>
        <dbReference type="SAM" id="Phobius"/>
    </source>
</evidence>
<feature type="transmembrane region" description="Helical" evidence="1">
    <location>
        <begin position="144"/>
        <end position="166"/>
    </location>
</feature>
<accession>A0A9W7DWY9</accession>
<reference evidence="2" key="1">
    <citation type="submission" date="2022-07" db="EMBL/GenBank/DDBJ databases">
        <title>Genome analysis of Parmales, a sister group of diatoms, reveals the evolutionary specialization of diatoms from phago-mixotrophs to photoautotrophs.</title>
        <authorList>
            <person name="Ban H."/>
            <person name="Sato S."/>
            <person name="Yoshikawa S."/>
            <person name="Kazumasa Y."/>
            <person name="Nakamura Y."/>
            <person name="Ichinomiya M."/>
            <person name="Saitoh K."/>
            <person name="Sato N."/>
            <person name="Blanc-Mathieu R."/>
            <person name="Endo H."/>
            <person name="Kuwata A."/>
            <person name="Ogata H."/>
        </authorList>
    </citation>
    <scope>NUCLEOTIDE SEQUENCE</scope>
</reference>
<dbReference type="AlphaFoldDB" id="A0A9W7DWY9"/>
<feature type="transmembrane region" description="Helical" evidence="1">
    <location>
        <begin position="489"/>
        <end position="509"/>
    </location>
</feature>
<protein>
    <submittedName>
        <fullName evidence="2">Uncharacterized protein</fullName>
    </submittedName>
</protein>
<feature type="transmembrane region" description="Helical" evidence="1">
    <location>
        <begin position="380"/>
        <end position="405"/>
    </location>
</feature>
<feature type="transmembrane region" description="Helical" evidence="1">
    <location>
        <begin position="656"/>
        <end position="680"/>
    </location>
</feature>
<feature type="transmembrane region" description="Helical" evidence="1">
    <location>
        <begin position="206"/>
        <end position="224"/>
    </location>
</feature>
<gene>
    <name evidence="2" type="ORF">TrRE_jg5042</name>
</gene>
<dbReference type="EMBL" id="BRXZ01000995">
    <property type="protein sequence ID" value="GMH59509.1"/>
    <property type="molecule type" value="Genomic_DNA"/>
</dbReference>
<sequence length="774" mass="85411">MPSTGTERGLISGIKHNKVIKGVIDTARDIEKSGIESSVRGVKKVGTGVKKLGDNTIHLLEDVGAIPPLEKIPLNHFIALLGICIAPVFLFLSCFSAMGWGIHGYRFAMHNSDFGYWCATASVLTLGTMYMLDLSYWTSSCMRTLRAILVTLAVIAFVFGIFFNAAEYPASPLVVTMLAVPFYLMSFKWILFFVDFRNYVNWLSTPLFCTATITLIAWMVWLFTENGRNEWDDKNRDYWAHELDCTPNFLTETDVDESMDKCPSECNQVYNTCGAAFLIWVNPVAISTGFYFLSFIFAFANPDHKDASIGAFVKFFLVICFLMWVASSLAAANSGVADALFSFVVFMCLSAACVALMLLGKKQLVGKIEDGVINKMKAKYGGYGTMFKGTFILSCLPIVFAYWGIATVNQLIRKIGLPLSKPLTDEDRHYALTLAASKQKKMIMSWEWTPVILMSLKVGVFVQVMGVFVTKFTYLFLAWLRVSISSWSIAAVTAAMSVVGISLFLLPPVPGVPIYFMSGLMLLAVCEPTMGLVGGVTYCTFLGLILKLIAGTIQQQIFGKKLGNMVAVRQMVGVNSDLMRAVRVVMADPGLTWGKCAILTGGPDWPTFVTTGILGCDFMPVFIGTFPCIVLIIPTVLMGMFVYLEGEPYEYEWARTVGTVATMITGLAQGGVMLLAAFYLEKTQVDRKNEIDAIPLDEEVLAEDKKVEAATALFAEVTKWEILPKKMKGLLLSALFIMMSSCWLVMVFTTSCFKPFEMSDSIKDALDDDGMSPS</sequence>
<feature type="transmembrane region" description="Helical" evidence="1">
    <location>
        <begin position="312"/>
        <end position="333"/>
    </location>
</feature>
<name>A0A9W7DWY9_9STRA</name>
<feature type="transmembrane region" description="Helical" evidence="1">
    <location>
        <begin position="451"/>
        <end position="477"/>
    </location>
</feature>
<feature type="transmembrane region" description="Helical" evidence="1">
    <location>
        <begin position="621"/>
        <end position="644"/>
    </location>
</feature>
<keyword evidence="1" id="KW-0812">Transmembrane</keyword>
<feature type="transmembrane region" description="Helical" evidence="1">
    <location>
        <begin position="114"/>
        <end position="132"/>
    </location>
</feature>
<evidence type="ECO:0000313" key="3">
    <source>
        <dbReference type="Proteomes" id="UP001165082"/>
    </source>
</evidence>
<feature type="transmembrane region" description="Helical" evidence="1">
    <location>
        <begin position="277"/>
        <end position="300"/>
    </location>
</feature>
<keyword evidence="1" id="KW-0472">Membrane</keyword>
<feature type="transmembrane region" description="Helical" evidence="1">
    <location>
        <begin position="729"/>
        <end position="748"/>
    </location>
</feature>
<feature type="transmembrane region" description="Helical" evidence="1">
    <location>
        <begin position="172"/>
        <end position="194"/>
    </location>
</feature>
<dbReference type="OrthoDB" id="498037at2759"/>
<dbReference type="Proteomes" id="UP001165082">
    <property type="component" value="Unassembled WGS sequence"/>
</dbReference>
<evidence type="ECO:0000313" key="2">
    <source>
        <dbReference type="EMBL" id="GMH59509.1"/>
    </source>
</evidence>